<reference evidence="2" key="2">
    <citation type="journal article" date="2021" name="PeerJ">
        <title>Extensive microbial diversity within the chicken gut microbiome revealed by metagenomics and culture.</title>
        <authorList>
            <person name="Gilroy R."/>
            <person name="Ravi A."/>
            <person name="Getino M."/>
            <person name="Pursley I."/>
            <person name="Horton D.L."/>
            <person name="Alikhan N.F."/>
            <person name="Baker D."/>
            <person name="Gharbi K."/>
            <person name="Hall N."/>
            <person name="Watson M."/>
            <person name="Adriaenssens E.M."/>
            <person name="Foster-Nyarko E."/>
            <person name="Jarju S."/>
            <person name="Secka A."/>
            <person name="Antonio M."/>
            <person name="Oren A."/>
            <person name="Chaudhuri R.R."/>
            <person name="La Ragione R."/>
            <person name="Hildebrand F."/>
            <person name="Pallen M.J."/>
        </authorList>
    </citation>
    <scope>NUCLEOTIDE SEQUENCE</scope>
    <source>
        <strain evidence="2">ChiSxjej2B14-6234</strain>
    </source>
</reference>
<sequence length="172" mass="19207">MIQLRRELRGKILDIGGGGEGVIGQLYGEQVVAIDNRQEELDEAHGCFEKRLMDATCMTFEDGAFDNVTSFYTLMFMSGAEQQKALSEAARVVAPNGEIHIWDCNIACAHPEPFCTDVEVRLPGRTIRTTYGVGKLDAQSMDSIRALCEEAGLRVEKAETDGRHFYLKCRKR</sequence>
<name>A0A9D0Z8V7_9FIRM</name>
<dbReference type="SUPFAM" id="SSF53335">
    <property type="entry name" value="S-adenosyl-L-methionine-dependent methyltransferases"/>
    <property type="match status" value="1"/>
</dbReference>
<dbReference type="Gene3D" id="3.40.50.150">
    <property type="entry name" value="Vaccinia Virus protein VP39"/>
    <property type="match status" value="1"/>
</dbReference>
<accession>A0A9D0Z8V7</accession>
<dbReference type="InterPro" id="IPR013216">
    <property type="entry name" value="Methyltransf_11"/>
</dbReference>
<evidence type="ECO:0000313" key="2">
    <source>
        <dbReference type="EMBL" id="HIQ70990.1"/>
    </source>
</evidence>
<evidence type="ECO:0000313" key="3">
    <source>
        <dbReference type="Proteomes" id="UP000886887"/>
    </source>
</evidence>
<protein>
    <submittedName>
        <fullName evidence="2">Class I SAM-dependent methyltransferase</fullName>
    </submittedName>
</protein>
<reference evidence="2" key="1">
    <citation type="submission" date="2020-10" db="EMBL/GenBank/DDBJ databases">
        <authorList>
            <person name="Gilroy R."/>
        </authorList>
    </citation>
    <scope>NUCLEOTIDE SEQUENCE</scope>
    <source>
        <strain evidence="2">ChiSxjej2B14-6234</strain>
    </source>
</reference>
<keyword evidence="2" id="KW-0489">Methyltransferase</keyword>
<comment type="caution">
    <text evidence="2">The sequence shown here is derived from an EMBL/GenBank/DDBJ whole genome shotgun (WGS) entry which is preliminary data.</text>
</comment>
<dbReference type="EMBL" id="DVFJ01000006">
    <property type="protein sequence ID" value="HIQ70990.1"/>
    <property type="molecule type" value="Genomic_DNA"/>
</dbReference>
<dbReference type="GO" id="GO:0008757">
    <property type="term" value="F:S-adenosylmethionine-dependent methyltransferase activity"/>
    <property type="evidence" value="ECO:0007669"/>
    <property type="project" value="InterPro"/>
</dbReference>
<dbReference type="AlphaFoldDB" id="A0A9D0Z8V7"/>
<organism evidence="2 3">
    <name type="scientific">Candidatus Onthenecus intestinigallinarum</name>
    <dbReference type="NCBI Taxonomy" id="2840875"/>
    <lineage>
        <taxon>Bacteria</taxon>
        <taxon>Bacillati</taxon>
        <taxon>Bacillota</taxon>
        <taxon>Clostridia</taxon>
        <taxon>Eubacteriales</taxon>
        <taxon>Candidatus Onthenecus</taxon>
    </lineage>
</organism>
<dbReference type="Pfam" id="PF08241">
    <property type="entry name" value="Methyltransf_11"/>
    <property type="match status" value="1"/>
</dbReference>
<evidence type="ECO:0000259" key="1">
    <source>
        <dbReference type="Pfam" id="PF08241"/>
    </source>
</evidence>
<proteinExistence type="predicted"/>
<dbReference type="GO" id="GO:0032259">
    <property type="term" value="P:methylation"/>
    <property type="evidence" value="ECO:0007669"/>
    <property type="project" value="UniProtKB-KW"/>
</dbReference>
<gene>
    <name evidence="2" type="ORF">IAB73_02115</name>
</gene>
<feature type="domain" description="Methyltransferase type 11" evidence="1">
    <location>
        <begin position="13"/>
        <end position="99"/>
    </location>
</feature>
<keyword evidence="2" id="KW-0808">Transferase</keyword>
<dbReference type="Proteomes" id="UP000886887">
    <property type="component" value="Unassembled WGS sequence"/>
</dbReference>
<dbReference type="InterPro" id="IPR029063">
    <property type="entry name" value="SAM-dependent_MTases_sf"/>
</dbReference>